<keyword evidence="3" id="KW-1185">Reference proteome</keyword>
<gene>
    <name evidence="2" type="ORF">SAMN05421647_101451</name>
</gene>
<evidence type="ECO:0000313" key="3">
    <source>
        <dbReference type="Proteomes" id="UP000186895"/>
    </source>
</evidence>
<dbReference type="STRING" id="49186.SAMN05421647_101451"/>
<accession>A0A1N6NNS2</accession>
<dbReference type="EMBL" id="FTMN01000001">
    <property type="protein sequence ID" value="SIP93683.1"/>
    <property type="molecule type" value="Genomic_DNA"/>
</dbReference>
<dbReference type="Pfam" id="PF11804">
    <property type="entry name" value="DUF3325"/>
    <property type="match status" value="1"/>
</dbReference>
<keyword evidence="1" id="KW-1133">Transmembrane helix</keyword>
<keyword evidence="1" id="KW-0472">Membrane</keyword>
<dbReference type="InterPro" id="IPR021762">
    <property type="entry name" value="DUF3325"/>
</dbReference>
<evidence type="ECO:0000256" key="1">
    <source>
        <dbReference type="SAM" id="Phobius"/>
    </source>
</evidence>
<name>A0A1N6NNS2_9GAMM</name>
<feature type="transmembrane region" description="Helical" evidence="1">
    <location>
        <begin position="33"/>
        <end position="52"/>
    </location>
</feature>
<dbReference type="RefSeq" id="WP_076460451.1">
    <property type="nucleotide sequence ID" value="NZ_FTMN01000001.1"/>
</dbReference>
<dbReference type="AlphaFoldDB" id="A0A1N6NNS2"/>
<protein>
    <recommendedName>
        <fullName evidence="4">3TM holin, Phage_holin_3</fullName>
    </recommendedName>
</protein>
<sequence length="87" mass="9630">MMLHLAILALSIGGFQLLALARSKITARRQKMLFWLAWLLLLVAFTLSVSCWRLGPGLALWTGYLSAGAGTVFLLRLILARFGLEVK</sequence>
<organism evidence="2 3">
    <name type="scientific">Marinobacterium stanieri</name>
    <dbReference type="NCBI Taxonomy" id="49186"/>
    <lineage>
        <taxon>Bacteria</taxon>
        <taxon>Pseudomonadati</taxon>
        <taxon>Pseudomonadota</taxon>
        <taxon>Gammaproteobacteria</taxon>
        <taxon>Oceanospirillales</taxon>
        <taxon>Oceanospirillaceae</taxon>
        <taxon>Marinobacterium</taxon>
    </lineage>
</organism>
<evidence type="ECO:0000313" key="2">
    <source>
        <dbReference type="EMBL" id="SIP93683.1"/>
    </source>
</evidence>
<feature type="transmembrane region" description="Helical" evidence="1">
    <location>
        <begin position="64"/>
        <end position="84"/>
    </location>
</feature>
<dbReference type="Proteomes" id="UP000186895">
    <property type="component" value="Unassembled WGS sequence"/>
</dbReference>
<reference evidence="3" key="1">
    <citation type="submission" date="2017-01" db="EMBL/GenBank/DDBJ databases">
        <authorList>
            <person name="Varghese N."/>
            <person name="Submissions S."/>
        </authorList>
    </citation>
    <scope>NUCLEOTIDE SEQUENCE [LARGE SCALE GENOMIC DNA]</scope>
    <source>
        <strain evidence="3">DSM 7027</strain>
    </source>
</reference>
<keyword evidence="1" id="KW-0812">Transmembrane</keyword>
<proteinExistence type="predicted"/>
<evidence type="ECO:0008006" key="4">
    <source>
        <dbReference type="Google" id="ProtNLM"/>
    </source>
</evidence>